<evidence type="ECO:0000256" key="1">
    <source>
        <dbReference type="SAM" id="MobiDB-lite"/>
    </source>
</evidence>
<name>A0A699XMP7_TANCI</name>
<dbReference type="AlphaFoldDB" id="A0A699XMP7"/>
<proteinExistence type="predicted"/>
<feature type="non-terminal residue" evidence="2">
    <location>
        <position position="1"/>
    </location>
</feature>
<organism evidence="2">
    <name type="scientific">Tanacetum cinerariifolium</name>
    <name type="common">Dalmatian daisy</name>
    <name type="synonym">Chrysanthemum cinerariifolium</name>
    <dbReference type="NCBI Taxonomy" id="118510"/>
    <lineage>
        <taxon>Eukaryota</taxon>
        <taxon>Viridiplantae</taxon>
        <taxon>Streptophyta</taxon>
        <taxon>Embryophyta</taxon>
        <taxon>Tracheophyta</taxon>
        <taxon>Spermatophyta</taxon>
        <taxon>Magnoliopsida</taxon>
        <taxon>eudicotyledons</taxon>
        <taxon>Gunneridae</taxon>
        <taxon>Pentapetalae</taxon>
        <taxon>asterids</taxon>
        <taxon>campanulids</taxon>
        <taxon>Asterales</taxon>
        <taxon>Asteraceae</taxon>
        <taxon>Asteroideae</taxon>
        <taxon>Anthemideae</taxon>
        <taxon>Anthemidinae</taxon>
        <taxon>Tanacetum</taxon>
    </lineage>
</organism>
<gene>
    <name evidence="2" type="ORF">Tci_931489</name>
</gene>
<sequence length="54" mass="5473">AAAKTAHWPTPDRSAIPPDQACEAGFAGTMKATPSGPVRHAEKPQGSGNTLADC</sequence>
<dbReference type="EMBL" id="BKCJ011866018">
    <property type="protein sequence ID" value="GFD59520.1"/>
    <property type="molecule type" value="Genomic_DNA"/>
</dbReference>
<accession>A0A699XMP7</accession>
<evidence type="ECO:0000313" key="2">
    <source>
        <dbReference type="EMBL" id="GFD59520.1"/>
    </source>
</evidence>
<comment type="caution">
    <text evidence="2">The sequence shown here is derived from an EMBL/GenBank/DDBJ whole genome shotgun (WGS) entry which is preliminary data.</text>
</comment>
<reference evidence="2" key="1">
    <citation type="journal article" date="2019" name="Sci. Rep.">
        <title>Draft genome of Tanacetum cinerariifolium, the natural source of mosquito coil.</title>
        <authorList>
            <person name="Yamashiro T."/>
            <person name="Shiraishi A."/>
            <person name="Satake H."/>
            <person name="Nakayama K."/>
        </authorList>
    </citation>
    <scope>NUCLEOTIDE SEQUENCE</scope>
</reference>
<feature type="region of interest" description="Disordered" evidence="1">
    <location>
        <begin position="27"/>
        <end position="54"/>
    </location>
</feature>
<protein>
    <submittedName>
        <fullName evidence="2">Uncharacterized protein</fullName>
    </submittedName>
</protein>